<proteinExistence type="predicted"/>
<name>A0A2A7MNU3_MYCAG</name>
<evidence type="ECO:0000256" key="1">
    <source>
        <dbReference type="SAM" id="MobiDB-lite"/>
    </source>
</evidence>
<organism evidence="3 4">
    <name type="scientific">Mycolicibacterium agri</name>
    <name type="common">Mycobacterium agri</name>
    <dbReference type="NCBI Taxonomy" id="36811"/>
    <lineage>
        <taxon>Bacteria</taxon>
        <taxon>Bacillati</taxon>
        <taxon>Actinomycetota</taxon>
        <taxon>Actinomycetes</taxon>
        <taxon>Mycobacteriales</taxon>
        <taxon>Mycobacteriaceae</taxon>
        <taxon>Mycolicibacterium</taxon>
    </lineage>
</organism>
<dbReference type="EMBL" id="PDCP01000116">
    <property type="protein sequence ID" value="PEG33405.1"/>
    <property type="molecule type" value="Genomic_DNA"/>
</dbReference>
<keyword evidence="2" id="KW-0812">Transmembrane</keyword>
<keyword evidence="2" id="KW-1133">Transmembrane helix</keyword>
<gene>
    <name evidence="3" type="ORF">CQY20_30970</name>
</gene>
<dbReference type="Proteomes" id="UP000220914">
    <property type="component" value="Unassembled WGS sequence"/>
</dbReference>
<dbReference type="InterPro" id="IPR038468">
    <property type="entry name" value="MmpS_C"/>
</dbReference>
<dbReference type="AlphaFoldDB" id="A0A2A7MNU3"/>
<dbReference type="RefSeq" id="WP_097944734.1">
    <property type="nucleotide sequence ID" value="NZ_BLKS01000001.1"/>
</dbReference>
<comment type="caution">
    <text evidence="3">The sequence shown here is derived from an EMBL/GenBank/DDBJ whole genome shotgun (WGS) entry which is preliminary data.</text>
</comment>
<feature type="region of interest" description="Disordered" evidence="1">
    <location>
        <begin position="95"/>
        <end position="165"/>
    </location>
</feature>
<reference evidence="3 4" key="1">
    <citation type="submission" date="2017-10" db="EMBL/GenBank/DDBJ databases">
        <title>The new phylogeny of genus Mycobacterium.</title>
        <authorList>
            <person name="Tortoli E."/>
            <person name="Trovato A."/>
            <person name="Cirillo D.M."/>
        </authorList>
    </citation>
    <scope>NUCLEOTIDE SEQUENCE [LARGE SCALE GENOMIC DNA]</scope>
    <source>
        <strain evidence="3 4">CCUG37673</strain>
    </source>
</reference>
<feature type="transmembrane region" description="Helical" evidence="2">
    <location>
        <begin position="68"/>
        <end position="90"/>
    </location>
</feature>
<feature type="compositionally biased region" description="Low complexity" evidence="1">
    <location>
        <begin position="113"/>
        <end position="157"/>
    </location>
</feature>
<evidence type="ECO:0000256" key="2">
    <source>
        <dbReference type="SAM" id="Phobius"/>
    </source>
</evidence>
<evidence type="ECO:0008006" key="5">
    <source>
        <dbReference type="Google" id="ProtNLM"/>
    </source>
</evidence>
<accession>A0A2A7MNU3</accession>
<keyword evidence="2" id="KW-0472">Membrane</keyword>
<evidence type="ECO:0000313" key="3">
    <source>
        <dbReference type="EMBL" id="PEG33405.1"/>
    </source>
</evidence>
<feature type="region of interest" description="Disordered" evidence="1">
    <location>
        <begin position="1"/>
        <end position="34"/>
    </location>
</feature>
<dbReference type="Gene3D" id="2.60.40.2880">
    <property type="entry name" value="MmpS1-5, C-terminal soluble domain"/>
    <property type="match status" value="1"/>
</dbReference>
<evidence type="ECO:0000313" key="4">
    <source>
        <dbReference type="Proteomes" id="UP000220914"/>
    </source>
</evidence>
<sequence length="254" mass="26695">MNRHSSPWMTGSVSRSHGRAATADPDTREAADYDYAEDYEDFDAYAEYEQDDGVEDYDLYQEPDDRRWLWVASVAGIVLLIAVAGTLMILSGGDSGTTTATVSPSTSEAAPYPSEAPKPSASRAPSATALPPETITSVTPTPTPSAAAPTTSAEPTEAAPPPAAEGRTVTYTVTGNRQLFDLITIIYTDGRGALQTDVNVALPWTKQITLDPGVTLTSVTATSVAGQLNCAITDGSGETLAVQNNNTMIANCTR</sequence>
<feature type="compositionally biased region" description="Polar residues" evidence="1">
    <location>
        <begin position="1"/>
        <end position="15"/>
    </location>
</feature>
<protein>
    <recommendedName>
        <fullName evidence="5">MmpS3 protein</fullName>
    </recommendedName>
</protein>
<feature type="compositionally biased region" description="Polar residues" evidence="1">
    <location>
        <begin position="96"/>
        <end position="108"/>
    </location>
</feature>
<keyword evidence="4" id="KW-1185">Reference proteome</keyword>